<gene>
    <name evidence="2" type="ORF">ACFQ2O_00960</name>
</gene>
<comment type="caution">
    <text evidence="2">The sequence shown here is derived from an EMBL/GenBank/DDBJ whole genome shotgun (WGS) entry which is preliminary data.</text>
</comment>
<keyword evidence="1" id="KW-0732">Signal</keyword>
<dbReference type="EMBL" id="JBHTLD010000004">
    <property type="protein sequence ID" value="MFD1184755.1"/>
    <property type="molecule type" value="Genomic_DNA"/>
</dbReference>
<keyword evidence="3" id="KW-1185">Reference proteome</keyword>
<feature type="chain" id="PRO_5046322339" description="Lipoprotein" evidence="1">
    <location>
        <begin position="22"/>
        <end position="171"/>
    </location>
</feature>
<feature type="signal peptide" evidence="1">
    <location>
        <begin position="1"/>
        <end position="21"/>
    </location>
</feature>
<reference evidence="3" key="1">
    <citation type="journal article" date="2019" name="Int. J. Syst. Evol. Microbiol.">
        <title>The Global Catalogue of Microorganisms (GCM) 10K type strain sequencing project: providing services to taxonomists for standard genome sequencing and annotation.</title>
        <authorList>
            <consortium name="The Broad Institute Genomics Platform"/>
            <consortium name="The Broad Institute Genome Sequencing Center for Infectious Disease"/>
            <person name="Wu L."/>
            <person name="Ma J."/>
        </authorList>
    </citation>
    <scope>NUCLEOTIDE SEQUENCE [LARGE SCALE GENOMIC DNA]</scope>
    <source>
        <strain evidence="3">JCM 31319</strain>
    </source>
</reference>
<organism evidence="2 3">
    <name type="scientific">Pontibacter rugosus</name>
    <dbReference type="NCBI Taxonomy" id="1745966"/>
    <lineage>
        <taxon>Bacteria</taxon>
        <taxon>Pseudomonadati</taxon>
        <taxon>Bacteroidota</taxon>
        <taxon>Cytophagia</taxon>
        <taxon>Cytophagales</taxon>
        <taxon>Hymenobacteraceae</taxon>
        <taxon>Pontibacter</taxon>
    </lineage>
</organism>
<sequence>MMRNILLFVSALFLLSCSDSNSDLEDKLTAAITEGEAGPQGYKTVQMAELTDFDWDTMYYFQASEDKKEISDVIGFKWEGATVPQLSRRLLFVKDQQVVSFVDFNYNELPLFIYGCEGDKWIYPKSRTNFASFKYCEGDREVYTFIPVQCIDNIRELIDYKCPEGGVAKAE</sequence>
<accession>A0ABW3SJK1</accession>
<evidence type="ECO:0000313" key="2">
    <source>
        <dbReference type="EMBL" id="MFD1184755.1"/>
    </source>
</evidence>
<protein>
    <recommendedName>
        <fullName evidence="4">Lipoprotein</fullName>
    </recommendedName>
</protein>
<evidence type="ECO:0000256" key="1">
    <source>
        <dbReference type="SAM" id="SignalP"/>
    </source>
</evidence>
<evidence type="ECO:0008006" key="4">
    <source>
        <dbReference type="Google" id="ProtNLM"/>
    </source>
</evidence>
<dbReference type="PROSITE" id="PS51257">
    <property type="entry name" value="PROKAR_LIPOPROTEIN"/>
    <property type="match status" value="1"/>
</dbReference>
<name>A0ABW3SJK1_9BACT</name>
<proteinExistence type="predicted"/>
<dbReference type="RefSeq" id="WP_377522173.1">
    <property type="nucleotide sequence ID" value="NZ_JBHTLD010000004.1"/>
</dbReference>
<dbReference type="Proteomes" id="UP001597094">
    <property type="component" value="Unassembled WGS sequence"/>
</dbReference>
<evidence type="ECO:0000313" key="3">
    <source>
        <dbReference type="Proteomes" id="UP001597094"/>
    </source>
</evidence>